<keyword evidence="1" id="KW-1185">Reference proteome</keyword>
<evidence type="ECO:0000313" key="1">
    <source>
        <dbReference type="Proteomes" id="UP000095287"/>
    </source>
</evidence>
<name>A0A1I7ZFV0_9BILA</name>
<accession>A0A1I7ZFV0</accession>
<proteinExistence type="predicted"/>
<reference evidence="2" key="1">
    <citation type="submission" date="2016-11" db="UniProtKB">
        <authorList>
            <consortium name="WormBaseParasite"/>
        </authorList>
    </citation>
    <scope>IDENTIFICATION</scope>
</reference>
<dbReference type="Proteomes" id="UP000095287">
    <property type="component" value="Unplaced"/>
</dbReference>
<dbReference type="WBParaSite" id="L893_g25917.t1">
    <property type="protein sequence ID" value="L893_g25917.t1"/>
    <property type="gene ID" value="L893_g25917"/>
</dbReference>
<dbReference type="AlphaFoldDB" id="A0A1I7ZFV0"/>
<sequence length="94" mass="11107">MVLEFHDENVLPWNLHTDRTEIFYGKTKLFEDPTAYLKILEHATQWTGAATTINKMSDSEAPDYRYFRKRIEEASSKSKIDLGDPIQWNEKRTK</sequence>
<evidence type="ECO:0000313" key="2">
    <source>
        <dbReference type="WBParaSite" id="L893_g25917.t1"/>
    </source>
</evidence>
<protein>
    <submittedName>
        <fullName evidence="2">Glutamate--cysteine ligase</fullName>
    </submittedName>
</protein>
<organism evidence="1 2">
    <name type="scientific">Steinernema glaseri</name>
    <dbReference type="NCBI Taxonomy" id="37863"/>
    <lineage>
        <taxon>Eukaryota</taxon>
        <taxon>Metazoa</taxon>
        <taxon>Ecdysozoa</taxon>
        <taxon>Nematoda</taxon>
        <taxon>Chromadorea</taxon>
        <taxon>Rhabditida</taxon>
        <taxon>Tylenchina</taxon>
        <taxon>Panagrolaimomorpha</taxon>
        <taxon>Strongyloidoidea</taxon>
        <taxon>Steinernematidae</taxon>
        <taxon>Steinernema</taxon>
    </lineage>
</organism>